<dbReference type="Gene3D" id="2.60.40.10">
    <property type="entry name" value="Immunoglobulins"/>
    <property type="match status" value="3"/>
</dbReference>
<dbReference type="EMBL" id="JAHESF010000004">
    <property type="protein sequence ID" value="MBT1696389.1"/>
    <property type="molecule type" value="Genomic_DNA"/>
</dbReference>
<dbReference type="InterPro" id="IPR013783">
    <property type="entry name" value="Ig-like_fold"/>
</dbReference>
<evidence type="ECO:0000259" key="5">
    <source>
        <dbReference type="PROSITE" id="PS51175"/>
    </source>
</evidence>
<dbReference type="RefSeq" id="WP_254161672.1">
    <property type="nucleotide sequence ID" value="NZ_JAHESF010000004.1"/>
</dbReference>
<dbReference type="Pfam" id="PF18962">
    <property type="entry name" value="Por_Secre_tail"/>
    <property type="match status" value="1"/>
</dbReference>
<dbReference type="GO" id="GO:0000272">
    <property type="term" value="P:polysaccharide catabolic process"/>
    <property type="evidence" value="ECO:0007669"/>
    <property type="project" value="InterPro"/>
</dbReference>
<dbReference type="SUPFAM" id="SSF51445">
    <property type="entry name" value="(Trans)glycosidases"/>
    <property type="match status" value="2"/>
</dbReference>
<evidence type="ECO:0000256" key="3">
    <source>
        <dbReference type="ARBA" id="ARBA00023295"/>
    </source>
</evidence>
<sequence length="1470" mass="160421">MKNFTRECVTRAVLKRSPKLCLIGIVLLFMSTFAVAQKPWLHVDGNQIRDPEGNPVTLRGVSVLPNEHNNECNYCNRKPLSEIIAWQADSTRGWYSRIVRLPITTAKVQDPATSFATHIDPFVQQAVALGQYVIVDLQLVANFSYNGSSGIPQSRVMDFWKYVAPRYANNPNVIFEVFNEPISPDCWTCWKEYIQPVVDSIRAVAPNNLIFMGNPQWSTRVNEAVTNPIAGNNIVYVYHLYPNQGAASATNLDAKFGNASQTIPITLTEFGWNSSAEFSNSVTYGTTSGWGQPFREYMDANPQISWQGFIFDNFWKPQVFDYGWNLMSGENQGQFLKDWLYEKRYHQQPGGAFAYPPTAAFTHKTTGLTTNFDATRSSDGNNPIATYTWDFGDGTQGTGITVNHTYAANGTYTVTLTVADSVNTADDQQQIVSVDGQGRSPFTTHVIPGVIQAENYDYGGEGIAYHDTDSVNNGSVYRSNGVDISAPTDSVGGHHVNAIAAGEWLEYSVATITAGTYDIKFRISSSNSSIQTKSITVILGGTILGTVVPGYTGDAYDWGTITLRNVSLAAASNQILRLEFGGGSFSLNYLSFTPSTPPVVPSRLKPWLHVDGNKIKDPQGNLVTLRGVSVLPNEHNNECEYCNRKPLDEIIAWQGDTTRGWYSRVLRLPVTTAKVRNPATSFELHIDPYVQQAIAQNQYVIVDLHYVSNFDYNGSGGITQARVMEFWKYVAPRYANIPNVIFEVFNEPVSPDCWSCWKEYIQPVVDTIRAYAPNNLIFMGSPQWSTRVNEAAADPIAGGNIVYVYHVYPNQGAASTAGLDAKFGTAANTVPVTLTEFGWNSSAEYSNNVTNGTTSGWGQPFRTYMDGHPHISWQGFIFDNFWKPQIFDYNWNIMSGENQGQFMKDWLYQMRNYQQPGGGENYPPTASFTQTASNLTLTLNGSASADVDGTITSYSWDFGDGSAGSGVTVSHTYSGCGTYPVTLTVVDDDNATHTLKRIVTVSAGGSLREAEVQSRWQSGATATVVNDIAAASGGSWVRINSDGVGDFVEYSFTHSGTVVYDVYLRYKAGPDRGNFQMYVNGFAKGSVVDQYSATEHYKEVLLASNVTLYTGQQKLRFTVAGKNASSAGYLLTQDLIHLKVPGSGSCHTPPIASFTASLTGLNATFDASASADYDGTITGYSWDFGDGTTGSGVSASHTYSNCGTYTVALTVTDNDNATHTVQRTISISAGNTIREAEVLSRWQNGATASIINDAAASGGRWTRLNSDGAGDFVEYTIAHSGVVTYDVYLRYKAGPDRGNFQLYANGYAKGPVVDQYSATEQYKEVFLAGNVTLYTGQQKLRLTVAGKNASSSGYMLTQDFINLRATSSGFCQASSSALAPTAKLASEQSDETGVALYPNPASQTVSIDLSYFRDAEVELRILDLVGNPVKAQGIKGGSKYEINISSLRSGSYTVIVKGKGKTVSRKLLIK</sequence>
<dbReference type="InterPro" id="IPR008979">
    <property type="entry name" value="Galactose-bd-like_sf"/>
</dbReference>
<dbReference type="Pfam" id="PF18911">
    <property type="entry name" value="PKD_4"/>
    <property type="match status" value="3"/>
</dbReference>
<evidence type="ECO:0000313" key="6">
    <source>
        <dbReference type="EMBL" id="MBT1696389.1"/>
    </source>
</evidence>
<dbReference type="GO" id="GO:0004553">
    <property type="term" value="F:hydrolase activity, hydrolyzing O-glycosyl compounds"/>
    <property type="evidence" value="ECO:0007669"/>
    <property type="project" value="InterPro"/>
</dbReference>
<organism evidence="6 7">
    <name type="scientific">Chryseosolibacter histidini</name>
    <dbReference type="NCBI Taxonomy" id="2782349"/>
    <lineage>
        <taxon>Bacteria</taxon>
        <taxon>Pseudomonadati</taxon>
        <taxon>Bacteroidota</taxon>
        <taxon>Cytophagia</taxon>
        <taxon>Cytophagales</taxon>
        <taxon>Chryseotaleaceae</taxon>
        <taxon>Chryseosolibacter</taxon>
    </lineage>
</organism>
<dbReference type="Gene3D" id="2.60.120.260">
    <property type="entry name" value="Galactose-binding domain-like"/>
    <property type="match status" value="3"/>
</dbReference>
<evidence type="ECO:0000313" key="7">
    <source>
        <dbReference type="Proteomes" id="UP001319200"/>
    </source>
</evidence>
<dbReference type="InterPro" id="IPR006584">
    <property type="entry name" value="Cellulose-bd_IV"/>
</dbReference>
<keyword evidence="7" id="KW-1185">Reference proteome</keyword>
<dbReference type="InterPro" id="IPR026444">
    <property type="entry name" value="Secre_tail"/>
</dbReference>
<dbReference type="SUPFAM" id="SSF49785">
    <property type="entry name" value="Galactose-binding domain-like"/>
    <property type="match status" value="3"/>
</dbReference>
<comment type="caution">
    <text evidence="6">The sequence shown here is derived from an EMBL/GenBank/DDBJ whole genome shotgun (WGS) entry which is preliminary data.</text>
</comment>
<dbReference type="NCBIfam" id="TIGR04183">
    <property type="entry name" value="Por_Secre_tail"/>
    <property type="match status" value="1"/>
</dbReference>
<evidence type="ECO:0000256" key="2">
    <source>
        <dbReference type="ARBA" id="ARBA00022801"/>
    </source>
</evidence>
<dbReference type="CDD" id="cd04080">
    <property type="entry name" value="CBM6_cellulase-like"/>
    <property type="match status" value="1"/>
</dbReference>
<dbReference type="PROSITE" id="PS00659">
    <property type="entry name" value="GLYCOSYL_HYDROL_F5"/>
    <property type="match status" value="2"/>
</dbReference>
<feature type="domain" description="PKD" evidence="4">
    <location>
        <begin position="1146"/>
        <end position="1232"/>
    </location>
</feature>
<accession>A0AAP2DLX0</accession>
<dbReference type="SUPFAM" id="SSF49299">
    <property type="entry name" value="PKD domain"/>
    <property type="match status" value="3"/>
</dbReference>
<dbReference type="PANTHER" id="PTHR34142:SF1">
    <property type="entry name" value="GLYCOSIDE HYDROLASE FAMILY 5 DOMAIN-CONTAINING PROTEIN"/>
    <property type="match status" value="1"/>
</dbReference>
<dbReference type="InterPro" id="IPR000601">
    <property type="entry name" value="PKD_dom"/>
</dbReference>
<name>A0AAP2DLX0_9BACT</name>
<dbReference type="InterPro" id="IPR022409">
    <property type="entry name" value="PKD/Chitinase_dom"/>
</dbReference>
<dbReference type="InterPro" id="IPR005084">
    <property type="entry name" value="CBM6"/>
</dbReference>
<keyword evidence="2" id="KW-0378">Hydrolase</keyword>
<dbReference type="Proteomes" id="UP001319200">
    <property type="component" value="Unassembled WGS sequence"/>
</dbReference>
<evidence type="ECO:0000259" key="4">
    <source>
        <dbReference type="PROSITE" id="PS50093"/>
    </source>
</evidence>
<dbReference type="Pfam" id="PF00150">
    <property type="entry name" value="Cellulase"/>
    <property type="match status" value="2"/>
</dbReference>
<evidence type="ECO:0000256" key="1">
    <source>
        <dbReference type="ARBA" id="ARBA00022729"/>
    </source>
</evidence>
<dbReference type="SMART" id="SM00606">
    <property type="entry name" value="CBD_IV"/>
    <property type="match status" value="1"/>
</dbReference>
<dbReference type="Gene3D" id="3.20.20.80">
    <property type="entry name" value="Glycosidases"/>
    <property type="match status" value="2"/>
</dbReference>
<dbReference type="CDD" id="cd00146">
    <property type="entry name" value="PKD"/>
    <property type="match status" value="3"/>
</dbReference>
<dbReference type="Pfam" id="PF03422">
    <property type="entry name" value="CBM_6"/>
    <property type="match status" value="1"/>
</dbReference>
<dbReference type="InterPro" id="IPR018087">
    <property type="entry name" value="Glyco_hydro_5_CS"/>
</dbReference>
<feature type="domain" description="PKD" evidence="4">
    <location>
        <begin position="924"/>
        <end position="1006"/>
    </location>
</feature>
<dbReference type="InterPro" id="IPR001547">
    <property type="entry name" value="Glyco_hydro_5"/>
</dbReference>
<keyword evidence="3" id="KW-0326">Glycosidase</keyword>
<keyword evidence="1" id="KW-0732">Signal</keyword>
<reference evidence="6 7" key="1">
    <citation type="submission" date="2021-05" db="EMBL/GenBank/DDBJ databases">
        <title>A Polyphasic approach of four new species of the genus Ohtaekwangia: Ohtaekwangia histidinii sp. nov., Ohtaekwangia cretensis sp. nov., Ohtaekwangia indiensis sp. nov., Ohtaekwangia reichenbachii sp. nov. from diverse environment.</title>
        <authorList>
            <person name="Octaviana S."/>
        </authorList>
    </citation>
    <scope>NUCLEOTIDE SEQUENCE [LARGE SCALE GENOMIC DNA]</scope>
    <source>
        <strain evidence="6 7">PWU4</strain>
    </source>
</reference>
<dbReference type="GO" id="GO:0030246">
    <property type="term" value="F:carbohydrate binding"/>
    <property type="evidence" value="ECO:0007669"/>
    <property type="project" value="InterPro"/>
</dbReference>
<dbReference type="SMART" id="SM00089">
    <property type="entry name" value="PKD"/>
    <property type="match status" value="3"/>
</dbReference>
<dbReference type="PROSITE" id="PS51175">
    <property type="entry name" value="CBM6"/>
    <property type="match status" value="1"/>
</dbReference>
<dbReference type="PROSITE" id="PS50093">
    <property type="entry name" value="PKD"/>
    <property type="match status" value="3"/>
</dbReference>
<feature type="domain" description="PKD" evidence="4">
    <location>
        <begin position="356"/>
        <end position="434"/>
    </location>
</feature>
<gene>
    <name evidence="6" type="ORF">KK083_05850</name>
</gene>
<dbReference type="InterPro" id="IPR017853">
    <property type="entry name" value="GH"/>
</dbReference>
<dbReference type="InterPro" id="IPR035986">
    <property type="entry name" value="PKD_dom_sf"/>
</dbReference>
<dbReference type="PANTHER" id="PTHR34142">
    <property type="entry name" value="ENDO-BETA-1,4-GLUCANASE A"/>
    <property type="match status" value="1"/>
</dbReference>
<proteinExistence type="predicted"/>
<protein>
    <submittedName>
        <fullName evidence="6">Cellulase family glycosylhydrolase</fullName>
    </submittedName>
</protein>
<feature type="domain" description="CBM6" evidence="5">
    <location>
        <begin position="449"/>
        <end position="593"/>
    </location>
</feature>